<dbReference type="GO" id="GO:0016020">
    <property type="term" value="C:membrane"/>
    <property type="evidence" value="ECO:0007669"/>
    <property type="project" value="UniProtKB-SubCell"/>
</dbReference>
<dbReference type="AlphaFoldDB" id="A0A833VNQ9"/>
<dbReference type="PANTHER" id="PTHR12300:SF161">
    <property type="entry name" value="RECEPTOR EXPRESSION-ENHANCING PROTEIN"/>
    <property type="match status" value="1"/>
</dbReference>
<gene>
    <name evidence="7" type="ORF">E2986_04964</name>
</gene>
<feature type="transmembrane region" description="Helical" evidence="6">
    <location>
        <begin position="90"/>
        <end position="119"/>
    </location>
</feature>
<sequence>MSRIGAIKQSMEKALHDENKLWAKYLGEVEKKTGVDRLYVFLSVIGFSALYLVFGIGQQLVCNVFGFLYPAYCSMKALESPKKEDDTKWLTYWVVFAVFTIVEFFSDYILCWFPVYWLFKVVYHNYNYCIYEMQVIYCIYKRKFIMLFLQCLFYIWLMAPIERNGSLVLYHCLIRPNFLRYHHKVDELISSAQDAAVKAAANALLTEKQE</sequence>
<dbReference type="InterPro" id="IPR004345">
    <property type="entry name" value="TB2_DP1_HVA22"/>
</dbReference>
<evidence type="ECO:0000256" key="2">
    <source>
        <dbReference type="ARBA" id="ARBA00008573"/>
    </source>
</evidence>
<dbReference type="Pfam" id="PF03134">
    <property type="entry name" value="TB2_DP1_HVA22"/>
    <property type="match status" value="1"/>
</dbReference>
<evidence type="ECO:0000256" key="1">
    <source>
        <dbReference type="ARBA" id="ARBA00004141"/>
    </source>
</evidence>
<comment type="caution">
    <text evidence="7">The sequence shown here is derived from an EMBL/GenBank/DDBJ whole genome shotgun (WGS) entry which is preliminary data.</text>
</comment>
<comment type="similarity">
    <text evidence="2 6">Belongs to the DP1 family.</text>
</comment>
<name>A0A833VNQ9_9HYME</name>
<feature type="transmembrane region" description="Helical" evidence="6">
    <location>
        <begin position="38"/>
        <end position="69"/>
    </location>
</feature>
<dbReference type="PANTHER" id="PTHR12300">
    <property type="entry name" value="HVA22-LIKE PROTEINS"/>
    <property type="match status" value="1"/>
</dbReference>
<feature type="transmembrane region" description="Helical" evidence="6">
    <location>
        <begin position="139"/>
        <end position="157"/>
    </location>
</feature>
<keyword evidence="4 6" id="KW-1133">Transmembrane helix</keyword>
<evidence type="ECO:0000313" key="8">
    <source>
        <dbReference type="Proteomes" id="UP000655588"/>
    </source>
</evidence>
<keyword evidence="3 6" id="KW-0812">Transmembrane</keyword>
<dbReference type="EMBL" id="WNWW01000891">
    <property type="protein sequence ID" value="KAF3421075.1"/>
    <property type="molecule type" value="Genomic_DNA"/>
</dbReference>
<organism evidence="7 8">
    <name type="scientific">Frieseomelitta varia</name>
    <dbReference type="NCBI Taxonomy" id="561572"/>
    <lineage>
        <taxon>Eukaryota</taxon>
        <taxon>Metazoa</taxon>
        <taxon>Ecdysozoa</taxon>
        <taxon>Arthropoda</taxon>
        <taxon>Hexapoda</taxon>
        <taxon>Insecta</taxon>
        <taxon>Pterygota</taxon>
        <taxon>Neoptera</taxon>
        <taxon>Endopterygota</taxon>
        <taxon>Hymenoptera</taxon>
        <taxon>Apocrita</taxon>
        <taxon>Aculeata</taxon>
        <taxon>Apoidea</taxon>
        <taxon>Anthophila</taxon>
        <taxon>Apidae</taxon>
        <taxon>Frieseomelitta</taxon>
    </lineage>
</organism>
<evidence type="ECO:0000256" key="6">
    <source>
        <dbReference type="RuleBase" id="RU362006"/>
    </source>
</evidence>
<dbReference type="Proteomes" id="UP000655588">
    <property type="component" value="Unassembled WGS sequence"/>
</dbReference>
<evidence type="ECO:0000256" key="5">
    <source>
        <dbReference type="ARBA" id="ARBA00023136"/>
    </source>
</evidence>
<reference evidence="7" key="1">
    <citation type="submission" date="2019-11" db="EMBL/GenBank/DDBJ databases">
        <title>The nuclear and mitochondrial genomes of Frieseomelitta varia - a highly eusocial stingless bee (Meliponini) with a permanently sterile worker caste.</title>
        <authorList>
            <person name="Freitas F.C.P."/>
            <person name="Lourenco A.P."/>
            <person name="Nunes F.M.F."/>
            <person name="Paschoal A.R."/>
            <person name="Abreu F.C.P."/>
            <person name="Barbin F.O."/>
            <person name="Bataglia L."/>
            <person name="Cardoso-Junior C.A.M."/>
            <person name="Cervoni M.S."/>
            <person name="Silva S.R."/>
            <person name="Dalarmi F."/>
            <person name="Del Lama M.A."/>
            <person name="Depintor T.S."/>
            <person name="Ferreira K.M."/>
            <person name="Goria P.S."/>
            <person name="Jaskot M.C."/>
            <person name="Lago D.C."/>
            <person name="Luna-Lucena D."/>
            <person name="Moda L.M."/>
            <person name="Nascimento L."/>
            <person name="Pedrino M."/>
            <person name="Rabico F.O."/>
            <person name="Sanches F.C."/>
            <person name="Santos D.E."/>
            <person name="Santos C.G."/>
            <person name="Vieira J."/>
            <person name="Lopes T.F."/>
            <person name="Barchuk A.R."/>
            <person name="Hartfelder K."/>
            <person name="Simoes Z.L.P."/>
            <person name="Bitondi M.M.G."/>
            <person name="Pinheiro D.G."/>
        </authorList>
    </citation>
    <scope>NUCLEOTIDE SEQUENCE</scope>
    <source>
        <strain evidence="7">USP_RPSP 00005682</strain>
        <tissue evidence="7">Whole individual</tissue>
    </source>
</reference>
<keyword evidence="8" id="KW-1185">Reference proteome</keyword>
<accession>A0A833VNQ9</accession>
<evidence type="ECO:0000256" key="4">
    <source>
        <dbReference type="ARBA" id="ARBA00022989"/>
    </source>
</evidence>
<protein>
    <recommendedName>
        <fullName evidence="6">Receptor expression-enhancing protein</fullName>
    </recommendedName>
</protein>
<keyword evidence="5 6" id="KW-0472">Membrane</keyword>
<comment type="subcellular location">
    <subcellularLocation>
        <location evidence="1 6">Membrane</location>
        <topology evidence="1 6">Multi-pass membrane protein</topology>
    </subcellularLocation>
</comment>
<evidence type="ECO:0000313" key="7">
    <source>
        <dbReference type="EMBL" id="KAF3421075.1"/>
    </source>
</evidence>
<evidence type="ECO:0000256" key="3">
    <source>
        <dbReference type="ARBA" id="ARBA00022692"/>
    </source>
</evidence>
<proteinExistence type="inferred from homology"/>